<name>A0A7W8M936_9BURK</name>
<keyword evidence="6" id="KW-1185">Reference proteome</keyword>
<feature type="domain" description="Thioesterase" evidence="3">
    <location>
        <begin position="241"/>
        <end position="309"/>
    </location>
</feature>
<feature type="domain" description="Acyl-CoA thioesterase-like N-terminal HotDog" evidence="4">
    <location>
        <begin position="52"/>
        <end position="139"/>
    </location>
</feature>
<evidence type="ECO:0000313" key="5">
    <source>
        <dbReference type="EMBL" id="MBB5272443.1"/>
    </source>
</evidence>
<dbReference type="InterPro" id="IPR029069">
    <property type="entry name" value="HotDog_dom_sf"/>
</dbReference>
<dbReference type="PANTHER" id="PTHR43240:SF7">
    <property type="entry name" value="BLR7284 PROTEIN"/>
    <property type="match status" value="1"/>
</dbReference>
<dbReference type="Pfam" id="PF03061">
    <property type="entry name" value="4HBT"/>
    <property type="match status" value="1"/>
</dbReference>
<dbReference type="PANTHER" id="PTHR43240">
    <property type="entry name" value="1,4-DIHYDROXY-2-NAPHTHOYL-COA THIOESTERASE 1"/>
    <property type="match status" value="1"/>
</dbReference>
<evidence type="ECO:0000259" key="3">
    <source>
        <dbReference type="Pfam" id="PF03061"/>
    </source>
</evidence>
<comment type="caution">
    <text evidence="5">The sequence shown here is derived from an EMBL/GenBank/DDBJ whole genome shotgun (WGS) entry which is preliminary data.</text>
</comment>
<protein>
    <submittedName>
        <fullName evidence="5">Uncharacterized protein (TIGR00369 family)</fullName>
    </submittedName>
</protein>
<evidence type="ECO:0000259" key="4">
    <source>
        <dbReference type="Pfam" id="PF13622"/>
    </source>
</evidence>
<dbReference type="GO" id="GO:0061522">
    <property type="term" value="F:1,4-dihydroxy-2-naphthoyl-CoA thioesterase activity"/>
    <property type="evidence" value="ECO:0007669"/>
    <property type="project" value="TreeGrafter"/>
</dbReference>
<evidence type="ECO:0000256" key="1">
    <source>
        <dbReference type="ARBA" id="ARBA00022801"/>
    </source>
</evidence>
<dbReference type="SUPFAM" id="SSF54637">
    <property type="entry name" value="Thioesterase/thiol ester dehydrase-isomerase"/>
    <property type="match status" value="2"/>
</dbReference>
<dbReference type="AlphaFoldDB" id="A0A7W8M936"/>
<accession>A0A7W8M936</accession>
<organism evidence="5 6">
    <name type="scientific">Quisquiliibacterium transsilvanicum</name>
    <dbReference type="NCBI Taxonomy" id="1549638"/>
    <lineage>
        <taxon>Bacteria</taxon>
        <taxon>Pseudomonadati</taxon>
        <taxon>Pseudomonadota</taxon>
        <taxon>Betaproteobacteria</taxon>
        <taxon>Burkholderiales</taxon>
        <taxon>Burkholderiaceae</taxon>
        <taxon>Quisquiliibacterium</taxon>
    </lineage>
</organism>
<dbReference type="GO" id="GO:0005829">
    <property type="term" value="C:cytosol"/>
    <property type="evidence" value="ECO:0007669"/>
    <property type="project" value="TreeGrafter"/>
</dbReference>
<keyword evidence="1" id="KW-0378">Hydrolase</keyword>
<dbReference type="CDD" id="cd03443">
    <property type="entry name" value="PaaI_thioesterase"/>
    <property type="match status" value="2"/>
</dbReference>
<sequence>MSNQSSPADHFANRFFRSIPHMNETGIRLGPMEAGKVTLVLPARKDWLGDPQRGLLHPGPLTVLADSACGAAVGVTLDRVQPYATLDLRMDLLRPAGPDRDVSCTAECFRLTRNIAFTRATLRQAGDDAPIATALATFMRGTSNRRSAGGGTPAGAAGAGAPASTSASAAALPEADSGRPAPDGKGLVWQPPAASEPIALGRQVPYIDYLGMNASRTQDGTRLYRLPFAEKLVGNPVLPALHGGVIAAFAQTAAILGLIEALPEPRLPKAIDFSIDYLRSGRPRETFARCEIVRVGSRVALVQVWCWQTSPAEPIALTRGHFLLGEAEPQ</sequence>
<evidence type="ECO:0000313" key="6">
    <source>
        <dbReference type="Proteomes" id="UP000532440"/>
    </source>
</evidence>
<dbReference type="InterPro" id="IPR006683">
    <property type="entry name" value="Thioestr_dom"/>
</dbReference>
<dbReference type="InterPro" id="IPR049449">
    <property type="entry name" value="TesB_ACOT8-like_N"/>
</dbReference>
<evidence type="ECO:0000256" key="2">
    <source>
        <dbReference type="SAM" id="MobiDB-lite"/>
    </source>
</evidence>
<dbReference type="Gene3D" id="3.10.129.10">
    <property type="entry name" value="Hotdog Thioesterase"/>
    <property type="match status" value="2"/>
</dbReference>
<feature type="region of interest" description="Disordered" evidence="2">
    <location>
        <begin position="143"/>
        <end position="190"/>
    </location>
</feature>
<dbReference type="NCBIfam" id="TIGR00369">
    <property type="entry name" value="unchar_dom_1"/>
    <property type="match status" value="1"/>
</dbReference>
<feature type="compositionally biased region" description="Low complexity" evidence="2">
    <location>
        <begin position="154"/>
        <end position="171"/>
    </location>
</feature>
<reference evidence="5 6" key="1">
    <citation type="submission" date="2020-08" db="EMBL/GenBank/DDBJ databases">
        <title>Genomic Encyclopedia of Type Strains, Phase IV (KMG-IV): sequencing the most valuable type-strain genomes for metagenomic binning, comparative biology and taxonomic classification.</title>
        <authorList>
            <person name="Goeker M."/>
        </authorList>
    </citation>
    <scope>NUCLEOTIDE SEQUENCE [LARGE SCALE GENOMIC DNA]</scope>
    <source>
        <strain evidence="5 6">DSM 29781</strain>
    </source>
</reference>
<dbReference type="Proteomes" id="UP000532440">
    <property type="component" value="Unassembled WGS sequence"/>
</dbReference>
<gene>
    <name evidence="5" type="ORF">HNQ70_002457</name>
</gene>
<proteinExistence type="predicted"/>
<dbReference type="Pfam" id="PF13622">
    <property type="entry name" value="4HBT_3"/>
    <property type="match status" value="1"/>
</dbReference>
<dbReference type="InterPro" id="IPR003736">
    <property type="entry name" value="PAAI_dom"/>
</dbReference>
<dbReference type="RefSeq" id="WP_183967863.1">
    <property type="nucleotide sequence ID" value="NZ_BAABEW010000025.1"/>
</dbReference>
<dbReference type="EMBL" id="JACHGB010000004">
    <property type="protein sequence ID" value="MBB5272443.1"/>
    <property type="molecule type" value="Genomic_DNA"/>
</dbReference>